<dbReference type="InterPro" id="IPR013325">
    <property type="entry name" value="RNA_pol_sigma_r2"/>
</dbReference>
<sequence>MLTKHSMVYFAAQMDSGNAYFVITANDFESIFKENYTPLFHYVNSIVKDRDLAKDTLSDLFLNLWQQKDKLQIQQLKPYLFRAARNGALKSLNLSSQTAQFSDELFEIPTDTYNPLERFVAKQSIKIVQELIQKLPVARREMIELRLLGLKNYEIADIMDISEKKVEYNMREAIEHLSTMVHHGNFDKATIAGGLMLLTIILHFPS</sequence>
<keyword evidence="2" id="KW-0805">Transcription regulation</keyword>
<dbReference type="NCBIfam" id="TIGR02937">
    <property type="entry name" value="sigma70-ECF"/>
    <property type="match status" value="1"/>
</dbReference>
<dbReference type="InterPro" id="IPR014284">
    <property type="entry name" value="RNA_pol_sigma-70_dom"/>
</dbReference>
<comment type="similarity">
    <text evidence="1">Belongs to the sigma-70 factor family. ECF subfamily.</text>
</comment>
<dbReference type="Gene3D" id="1.10.10.10">
    <property type="entry name" value="Winged helix-like DNA-binding domain superfamily/Winged helix DNA-binding domain"/>
    <property type="match status" value="1"/>
</dbReference>
<dbReference type="Pfam" id="PF08281">
    <property type="entry name" value="Sigma70_r4_2"/>
    <property type="match status" value="1"/>
</dbReference>
<reference evidence="6 7" key="1">
    <citation type="submission" date="2023-02" db="EMBL/GenBank/DDBJ databases">
        <title>Genome sequence of Mucilaginibacter jinjuensis strain KACC 16571.</title>
        <authorList>
            <person name="Kim S."/>
            <person name="Heo J."/>
            <person name="Kwon S.-W."/>
        </authorList>
    </citation>
    <scope>NUCLEOTIDE SEQUENCE [LARGE SCALE GENOMIC DNA]</scope>
    <source>
        <strain evidence="6 7">KACC 16571</strain>
    </source>
</reference>
<dbReference type="SUPFAM" id="SSF88659">
    <property type="entry name" value="Sigma3 and sigma4 domains of RNA polymerase sigma factors"/>
    <property type="match status" value="1"/>
</dbReference>
<evidence type="ECO:0000313" key="6">
    <source>
        <dbReference type="EMBL" id="WCT10165.1"/>
    </source>
</evidence>
<organism evidence="6 7">
    <name type="scientific">Mucilaginibacter jinjuensis</name>
    <dbReference type="NCBI Taxonomy" id="1176721"/>
    <lineage>
        <taxon>Bacteria</taxon>
        <taxon>Pseudomonadati</taxon>
        <taxon>Bacteroidota</taxon>
        <taxon>Sphingobacteriia</taxon>
        <taxon>Sphingobacteriales</taxon>
        <taxon>Sphingobacteriaceae</taxon>
        <taxon>Mucilaginibacter</taxon>
    </lineage>
</organism>
<dbReference type="SUPFAM" id="SSF88946">
    <property type="entry name" value="Sigma2 domain of RNA polymerase sigma factors"/>
    <property type="match status" value="1"/>
</dbReference>
<gene>
    <name evidence="6" type="ORF">PQO05_15630</name>
</gene>
<dbReference type="EMBL" id="CP117167">
    <property type="protein sequence ID" value="WCT10165.1"/>
    <property type="molecule type" value="Genomic_DNA"/>
</dbReference>
<keyword evidence="7" id="KW-1185">Reference proteome</keyword>
<accession>A0ABY7T1X9</accession>
<dbReference type="PANTHER" id="PTHR43133">
    <property type="entry name" value="RNA POLYMERASE ECF-TYPE SIGMA FACTO"/>
    <property type="match status" value="1"/>
</dbReference>
<evidence type="ECO:0000256" key="2">
    <source>
        <dbReference type="ARBA" id="ARBA00023015"/>
    </source>
</evidence>
<evidence type="ECO:0000313" key="7">
    <source>
        <dbReference type="Proteomes" id="UP001216139"/>
    </source>
</evidence>
<dbReference type="Gene3D" id="1.10.1740.10">
    <property type="match status" value="1"/>
</dbReference>
<keyword evidence="3" id="KW-0731">Sigma factor</keyword>
<evidence type="ECO:0000256" key="3">
    <source>
        <dbReference type="ARBA" id="ARBA00023082"/>
    </source>
</evidence>
<dbReference type="InterPro" id="IPR013249">
    <property type="entry name" value="RNA_pol_sigma70_r4_t2"/>
</dbReference>
<dbReference type="InterPro" id="IPR013324">
    <property type="entry name" value="RNA_pol_sigma_r3/r4-like"/>
</dbReference>
<dbReference type="InterPro" id="IPR039425">
    <property type="entry name" value="RNA_pol_sigma-70-like"/>
</dbReference>
<evidence type="ECO:0000259" key="5">
    <source>
        <dbReference type="Pfam" id="PF08281"/>
    </source>
</evidence>
<protein>
    <submittedName>
        <fullName evidence="6">Sigma-70 family RNA polymerase sigma factor</fullName>
    </submittedName>
</protein>
<feature type="domain" description="RNA polymerase sigma factor 70 region 4 type 2" evidence="5">
    <location>
        <begin position="127"/>
        <end position="177"/>
    </location>
</feature>
<proteinExistence type="inferred from homology"/>
<evidence type="ECO:0000256" key="4">
    <source>
        <dbReference type="ARBA" id="ARBA00023163"/>
    </source>
</evidence>
<dbReference type="Proteomes" id="UP001216139">
    <property type="component" value="Chromosome"/>
</dbReference>
<dbReference type="RefSeq" id="WP_273628281.1">
    <property type="nucleotide sequence ID" value="NZ_CP117167.1"/>
</dbReference>
<evidence type="ECO:0000256" key="1">
    <source>
        <dbReference type="ARBA" id="ARBA00010641"/>
    </source>
</evidence>
<name>A0ABY7T1X9_9SPHI</name>
<dbReference type="InterPro" id="IPR036388">
    <property type="entry name" value="WH-like_DNA-bd_sf"/>
</dbReference>
<keyword evidence="4" id="KW-0804">Transcription</keyword>
<dbReference type="PANTHER" id="PTHR43133:SF46">
    <property type="entry name" value="RNA POLYMERASE SIGMA-70 FACTOR ECF SUBFAMILY"/>
    <property type="match status" value="1"/>
</dbReference>